<dbReference type="RefSeq" id="WP_252807207.1">
    <property type="nucleotide sequence ID" value="NZ_BAAABM010000017.1"/>
</dbReference>
<evidence type="ECO:0000313" key="1">
    <source>
        <dbReference type="EMBL" id="GAA0336245.1"/>
    </source>
</evidence>
<proteinExistence type="predicted"/>
<sequence>MHVEPLHAFVDADHPFAGRPVLRLPDLRAAGIAMPDPGGAEEWRGYLLRPR</sequence>
<reference evidence="1 2" key="1">
    <citation type="journal article" date="2019" name="Int. J. Syst. Evol. Microbiol.">
        <title>The Global Catalogue of Microorganisms (GCM) 10K type strain sequencing project: providing services to taxonomists for standard genome sequencing and annotation.</title>
        <authorList>
            <consortium name="The Broad Institute Genomics Platform"/>
            <consortium name="The Broad Institute Genome Sequencing Center for Infectious Disease"/>
            <person name="Wu L."/>
            <person name="Ma J."/>
        </authorList>
    </citation>
    <scope>NUCLEOTIDE SEQUENCE [LARGE SCALE GENOMIC DNA]</scope>
    <source>
        <strain evidence="1 2">JCM 3146</strain>
    </source>
</reference>
<dbReference type="Proteomes" id="UP001501822">
    <property type="component" value="Unassembled WGS sequence"/>
</dbReference>
<comment type="caution">
    <text evidence="1">The sequence shown here is derived from an EMBL/GenBank/DDBJ whole genome shotgun (WGS) entry which is preliminary data.</text>
</comment>
<gene>
    <name evidence="1" type="ORF">GCM10010151_27340</name>
</gene>
<dbReference type="EMBL" id="BAAABM010000017">
    <property type="protein sequence ID" value="GAA0336245.1"/>
    <property type="molecule type" value="Genomic_DNA"/>
</dbReference>
<organism evidence="1 2">
    <name type="scientific">Actinoallomurus spadix</name>
    <dbReference type="NCBI Taxonomy" id="79912"/>
    <lineage>
        <taxon>Bacteria</taxon>
        <taxon>Bacillati</taxon>
        <taxon>Actinomycetota</taxon>
        <taxon>Actinomycetes</taxon>
        <taxon>Streptosporangiales</taxon>
        <taxon>Thermomonosporaceae</taxon>
        <taxon>Actinoallomurus</taxon>
    </lineage>
</organism>
<protein>
    <submittedName>
        <fullName evidence="1">Uncharacterized protein</fullName>
    </submittedName>
</protein>
<accession>A0ABN0WFY6</accession>
<keyword evidence="2" id="KW-1185">Reference proteome</keyword>
<name>A0ABN0WFY6_9ACTN</name>
<evidence type="ECO:0000313" key="2">
    <source>
        <dbReference type="Proteomes" id="UP001501822"/>
    </source>
</evidence>